<protein>
    <submittedName>
        <fullName evidence="2">Uncharacterized protein</fullName>
    </submittedName>
</protein>
<name>A0A6J5M3Q8_9CAUD</name>
<reference evidence="2" key="1">
    <citation type="submission" date="2020-04" db="EMBL/GenBank/DDBJ databases">
        <authorList>
            <person name="Chiriac C."/>
            <person name="Salcher M."/>
            <person name="Ghai R."/>
            <person name="Kavagutti S V."/>
        </authorList>
    </citation>
    <scope>NUCLEOTIDE SEQUENCE</scope>
</reference>
<accession>A0A6J5M3Q8</accession>
<gene>
    <name evidence="2" type="ORF">UFOVP396_16</name>
</gene>
<dbReference type="EMBL" id="LR796381">
    <property type="protein sequence ID" value="CAB4140173.1"/>
    <property type="molecule type" value="Genomic_DNA"/>
</dbReference>
<keyword evidence="1" id="KW-0472">Membrane</keyword>
<sequence length="62" mass="7331">MENLNLLMDMLLIFLIGSFALVVLCTFFVIDSYLTQKAQYRSRLETHFQKLNQNKTNKIFRG</sequence>
<keyword evidence="1" id="KW-1133">Transmembrane helix</keyword>
<organism evidence="2">
    <name type="scientific">uncultured Caudovirales phage</name>
    <dbReference type="NCBI Taxonomy" id="2100421"/>
    <lineage>
        <taxon>Viruses</taxon>
        <taxon>Duplodnaviria</taxon>
        <taxon>Heunggongvirae</taxon>
        <taxon>Uroviricota</taxon>
        <taxon>Caudoviricetes</taxon>
        <taxon>Peduoviridae</taxon>
        <taxon>Maltschvirus</taxon>
        <taxon>Maltschvirus maltsch</taxon>
    </lineage>
</organism>
<keyword evidence="1" id="KW-0812">Transmembrane</keyword>
<evidence type="ECO:0000256" key="1">
    <source>
        <dbReference type="SAM" id="Phobius"/>
    </source>
</evidence>
<feature type="transmembrane region" description="Helical" evidence="1">
    <location>
        <begin position="12"/>
        <end position="34"/>
    </location>
</feature>
<evidence type="ECO:0000313" key="2">
    <source>
        <dbReference type="EMBL" id="CAB4140173.1"/>
    </source>
</evidence>
<proteinExistence type="predicted"/>